<comment type="caution">
    <text evidence="1">The sequence shown here is derived from an EMBL/GenBank/DDBJ whole genome shotgun (WGS) entry which is preliminary data.</text>
</comment>
<reference evidence="1 2" key="1">
    <citation type="journal article" date="2018" name="PLoS Genet.">
        <title>Population sequencing reveals clonal diversity and ancestral inbreeding in the grapevine cultivar Chardonnay.</title>
        <authorList>
            <person name="Roach M.J."/>
            <person name="Johnson D.L."/>
            <person name="Bohlmann J."/>
            <person name="van Vuuren H.J."/>
            <person name="Jones S.J."/>
            <person name="Pretorius I.S."/>
            <person name="Schmidt S.A."/>
            <person name="Borneman A.R."/>
        </authorList>
    </citation>
    <scope>NUCLEOTIDE SEQUENCE [LARGE SCALE GENOMIC DNA]</scope>
    <source>
        <strain evidence="2">cv. Chardonnay</strain>
        <tissue evidence="1">Leaf</tissue>
    </source>
</reference>
<dbReference type="Proteomes" id="UP000288805">
    <property type="component" value="Unassembled WGS sequence"/>
</dbReference>
<evidence type="ECO:0000313" key="2">
    <source>
        <dbReference type="Proteomes" id="UP000288805"/>
    </source>
</evidence>
<dbReference type="AlphaFoldDB" id="A0A438IKN4"/>
<organism evidence="1 2">
    <name type="scientific">Vitis vinifera</name>
    <name type="common">Grape</name>
    <dbReference type="NCBI Taxonomy" id="29760"/>
    <lineage>
        <taxon>Eukaryota</taxon>
        <taxon>Viridiplantae</taxon>
        <taxon>Streptophyta</taxon>
        <taxon>Embryophyta</taxon>
        <taxon>Tracheophyta</taxon>
        <taxon>Spermatophyta</taxon>
        <taxon>Magnoliopsida</taxon>
        <taxon>eudicotyledons</taxon>
        <taxon>Gunneridae</taxon>
        <taxon>Pentapetalae</taxon>
        <taxon>rosids</taxon>
        <taxon>Vitales</taxon>
        <taxon>Vitaceae</taxon>
        <taxon>Viteae</taxon>
        <taxon>Vitis</taxon>
    </lineage>
</organism>
<name>A0A438IKN4_VITVI</name>
<sequence length="118" mass="13435">MFPVQRLVVNQVLPPSASECKFCEMKRKNLDCLNPMTFIMHNKILTRVTVGIFGDNGVRKLYQHLKSSKVLSSSFQTWCCIALDGKALGINGFHDAWHTGFFFVDGMVLSRRDQFCES</sequence>
<gene>
    <name evidence="1" type="ORF">CK203_025878</name>
</gene>
<protein>
    <submittedName>
        <fullName evidence="1">Uncharacterized protein</fullName>
    </submittedName>
</protein>
<accession>A0A438IKN4</accession>
<dbReference type="EMBL" id="QGNW01000102">
    <property type="protein sequence ID" value="RVW97280.1"/>
    <property type="molecule type" value="Genomic_DNA"/>
</dbReference>
<proteinExistence type="predicted"/>
<evidence type="ECO:0000313" key="1">
    <source>
        <dbReference type="EMBL" id="RVW97280.1"/>
    </source>
</evidence>